<keyword evidence="4" id="KW-1185">Reference proteome</keyword>
<dbReference type="Pfam" id="PF06985">
    <property type="entry name" value="HET"/>
    <property type="match status" value="1"/>
</dbReference>
<dbReference type="AlphaFoldDB" id="A0AAV9H4D3"/>
<dbReference type="PANTHER" id="PTHR33112">
    <property type="entry name" value="DOMAIN PROTEIN, PUTATIVE-RELATED"/>
    <property type="match status" value="1"/>
</dbReference>
<reference evidence="3" key="1">
    <citation type="journal article" date="2023" name="Mol. Phylogenet. Evol.">
        <title>Genome-scale phylogeny and comparative genomics of the fungal order Sordariales.</title>
        <authorList>
            <person name="Hensen N."/>
            <person name="Bonometti L."/>
            <person name="Westerberg I."/>
            <person name="Brannstrom I.O."/>
            <person name="Guillou S."/>
            <person name="Cros-Aarteil S."/>
            <person name="Calhoun S."/>
            <person name="Haridas S."/>
            <person name="Kuo A."/>
            <person name="Mondo S."/>
            <person name="Pangilinan J."/>
            <person name="Riley R."/>
            <person name="LaButti K."/>
            <person name="Andreopoulos B."/>
            <person name="Lipzen A."/>
            <person name="Chen C."/>
            <person name="Yan M."/>
            <person name="Daum C."/>
            <person name="Ng V."/>
            <person name="Clum A."/>
            <person name="Steindorff A."/>
            <person name="Ohm R.A."/>
            <person name="Martin F."/>
            <person name="Silar P."/>
            <person name="Natvig D.O."/>
            <person name="Lalanne C."/>
            <person name="Gautier V."/>
            <person name="Ament-Velasquez S.L."/>
            <person name="Kruys A."/>
            <person name="Hutchinson M.I."/>
            <person name="Powell A.J."/>
            <person name="Barry K."/>
            <person name="Miller A.N."/>
            <person name="Grigoriev I.V."/>
            <person name="Debuchy R."/>
            <person name="Gladieux P."/>
            <person name="Hiltunen Thoren M."/>
            <person name="Johannesson H."/>
        </authorList>
    </citation>
    <scope>NUCLEOTIDE SEQUENCE</scope>
    <source>
        <strain evidence="3">PSN243</strain>
    </source>
</reference>
<dbReference type="InterPro" id="IPR010730">
    <property type="entry name" value="HET"/>
</dbReference>
<protein>
    <submittedName>
        <fullName evidence="3">Heterokaryon incompatibility protein-domain-containing protein</fullName>
    </submittedName>
</protein>
<evidence type="ECO:0000313" key="4">
    <source>
        <dbReference type="Proteomes" id="UP001321760"/>
    </source>
</evidence>
<feature type="domain" description="Heterokaryon incompatibility" evidence="2">
    <location>
        <begin position="243"/>
        <end position="398"/>
    </location>
</feature>
<reference evidence="3" key="2">
    <citation type="submission" date="2023-05" db="EMBL/GenBank/DDBJ databases">
        <authorList>
            <consortium name="Lawrence Berkeley National Laboratory"/>
            <person name="Steindorff A."/>
            <person name="Hensen N."/>
            <person name="Bonometti L."/>
            <person name="Westerberg I."/>
            <person name="Brannstrom I.O."/>
            <person name="Guillou S."/>
            <person name="Cros-Aarteil S."/>
            <person name="Calhoun S."/>
            <person name="Haridas S."/>
            <person name="Kuo A."/>
            <person name="Mondo S."/>
            <person name="Pangilinan J."/>
            <person name="Riley R."/>
            <person name="Labutti K."/>
            <person name="Andreopoulos B."/>
            <person name="Lipzen A."/>
            <person name="Chen C."/>
            <person name="Yanf M."/>
            <person name="Daum C."/>
            <person name="Ng V."/>
            <person name="Clum A."/>
            <person name="Ohm R."/>
            <person name="Martin F."/>
            <person name="Silar P."/>
            <person name="Natvig D."/>
            <person name="Lalanne C."/>
            <person name="Gautier V."/>
            <person name="Ament-Velasquez S.L."/>
            <person name="Kruys A."/>
            <person name="Hutchinson M.I."/>
            <person name="Powell A.J."/>
            <person name="Barry K."/>
            <person name="Miller A.N."/>
            <person name="Grigoriev I.V."/>
            <person name="Debuchy R."/>
            <person name="Gladieux P."/>
            <person name="Thoren M.H."/>
            <person name="Johannesson H."/>
        </authorList>
    </citation>
    <scope>NUCLEOTIDE SEQUENCE</scope>
    <source>
        <strain evidence="3">PSN243</strain>
    </source>
</reference>
<organism evidence="3 4">
    <name type="scientific">Podospora aff. communis PSN243</name>
    <dbReference type="NCBI Taxonomy" id="3040156"/>
    <lineage>
        <taxon>Eukaryota</taxon>
        <taxon>Fungi</taxon>
        <taxon>Dikarya</taxon>
        <taxon>Ascomycota</taxon>
        <taxon>Pezizomycotina</taxon>
        <taxon>Sordariomycetes</taxon>
        <taxon>Sordariomycetidae</taxon>
        <taxon>Sordariales</taxon>
        <taxon>Podosporaceae</taxon>
        <taxon>Podospora</taxon>
    </lineage>
</organism>
<dbReference type="EMBL" id="MU865915">
    <property type="protein sequence ID" value="KAK4454875.1"/>
    <property type="molecule type" value="Genomic_DNA"/>
</dbReference>
<evidence type="ECO:0000259" key="2">
    <source>
        <dbReference type="Pfam" id="PF06985"/>
    </source>
</evidence>
<feature type="compositionally biased region" description="Basic and acidic residues" evidence="1">
    <location>
        <begin position="1"/>
        <end position="12"/>
    </location>
</feature>
<dbReference type="PANTHER" id="PTHR33112:SF13">
    <property type="entry name" value="HETEROKARYON INCOMPATIBILITY DOMAIN-CONTAINING PROTEIN"/>
    <property type="match status" value="1"/>
</dbReference>
<dbReference type="Proteomes" id="UP001321760">
    <property type="component" value="Unassembled WGS sequence"/>
</dbReference>
<feature type="region of interest" description="Disordered" evidence="1">
    <location>
        <begin position="1"/>
        <end position="30"/>
    </location>
</feature>
<proteinExistence type="predicted"/>
<feature type="region of interest" description="Disordered" evidence="1">
    <location>
        <begin position="53"/>
        <end position="72"/>
    </location>
</feature>
<name>A0AAV9H4D3_9PEZI</name>
<evidence type="ECO:0000313" key="3">
    <source>
        <dbReference type="EMBL" id="KAK4454875.1"/>
    </source>
</evidence>
<comment type="caution">
    <text evidence="3">The sequence shown here is derived from an EMBL/GenBank/DDBJ whole genome shotgun (WGS) entry which is preliminary data.</text>
</comment>
<gene>
    <name evidence="3" type="ORF">QBC34DRAFT_390991</name>
</gene>
<accession>A0AAV9H4D3</accession>
<evidence type="ECO:0000256" key="1">
    <source>
        <dbReference type="SAM" id="MobiDB-lite"/>
    </source>
</evidence>
<sequence length="706" mass="80100">MWRQIFNEKDPQHAPNPYLPDVPRWDADLEPNRESPLRRWLDLMREPVLPEDLPESPPVSVEWSVNPGPTSPSRSVRPSIDLCFICDAEKESKFRAQDLHPAKRHLGIVPLQAFFSTSSQCGSCQTVANYIKAFRSELADPAVWQQGWEVSNFAKGFGCTLRSPSEPPLVLEFAPESWRLPGTTSSNKTASTIRKWISECEENHPLCSHVEHGTTERKYTPTRILDLRENPVTLREGEWEGRYACLSHRWGDGVDMLKTTKDSLATFKSGIQWESLPKNFQHAVEICRSLGINFLWIDALCIVQDDDWDWHSELPRMAEVYADAFLTIAATAATSPAAGCFSTAHPDYIGYTVPHTVDGVIRRMAPRLPVARVVTAGDDNSGDRSQWPLLQRAWVYQEMRLSCRVLHYGAQEVTWVCRTMEQSEGTRRATSSRSPSRLPSEAMSGWLPLVGRPQNLCTWWHQTVREYSRLQLTFPKDRLPALSALSQRMEGWRVNDAYLAGLWRSTLPSDLVWRCEKPGRRVLLTSSSVEIVPSWSWISVDCQVTWGDGKLYKMPSVRTLEPTCRTRGNPHIGRLTEAMIMVRSPVFKAVVSTNRQGRRGLQWDDQVPFSSDRFASDARVSFDIDVEKGTETWMVPVAFGIDPLPQFEGIVVRLSSHGGEHERVGHFRCGIELSARPSERPLQLSDFRKALNAMFSVLPSMDMKIV</sequence>